<dbReference type="EC" id="3.1.3.48" evidence="2"/>
<gene>
    <name evidence="8" type="ORF">EZS28_005379</name>
</gene>
<dbReference type="AlphaFoldDB" id="A0A5J4WX39"/>
<dbReference type="InterPro" id="IPR029021">
    <property type="entry name" value="Prot-tyrosine_phosphatase-like"/>
</dbReference>
<feature type="compositionally biased region" description="Basic and acidic residues" evidence="5">
    <location>
        <begin position="497"/>
        <end position="506"/>
    </location>
</feature>
<dbReference type="GO" id="GO:0005737">
    <property type="term" value="C:cytoplasm"/>
    <property type="evidence" value="ECO:0007669"/>
    <property type="project" value="TreeGrafter"/>
</dbReference>
<dbReference type="OrthoDB" id="285418at2759"/>
<feature type="compositionally biased region" description="Polar residues" evidence="5">
    <location>
        <begin position="42"/>
        <end position="52"/>
    </location>
</feature>
<dbReference type="SMART" id="SM00195">
    <property type="entry name" value="DSPc"/>
    <property type="match status" value="1"/>
</dbReference>
<name>A0A5J4WX39_9EUKA</name>
<feature type="region of interest" description="Disordered" evidence="5">
    <location>
        <begin position="366"/>
        <end position="397"/>
    </location>
</feature>
<evidence type="ECO:0000256" key="4">
    <source>
        <dbReference type="ARBA" id="ARBA00022912"/>
    </source>
</evidence>
<evidence type="ECO:0000313" key="8">
    <source>
        <dbReference type="EMBL" id="KAA6399092.1"/>
    </source>
</evidence>
<feature type="region of interest" description="Disordered" evidence="5">
    <location>
        <begin position="497"/>
        <end position="570"/>
    </location>
</feature>
<dbReference type="SUPFAM" id="SSF52799">
    <property type="entry name" value="(Phosphotyrosine protein) phosphatases II"/>
    <property type="match status" value="1"/>
</dbReference>
<evidence type="ECO:0000313" key="9">
    <source>
        <dbReference type="Proteomes" id="UP000324800"/>
    </source>
</evidence>
<evidence type="ECO:0000256" key="2">
    <source>
        <dbReference type="ARBA" id="ARBA00013064"/>
    </source>
</evidence>
<comment type="similarity">
    <text evidence="1">Belongs to the protein-tyrosine phosphatase family. Non-receptor class dual specificity subfamily.</text>
</comment>
<evidence type="ECO:0000259" key="6">
    <source>
        <dbReference type="PROSITE" id="PS50054"/>
    </source>
</evidence>
<sequence>MRTEDQLQYHNYLPEKDPIIFYGYCKESEDGQEYDFDYYKPNQKSVKSNIGNSKMEISESSEYEQSTTDSDETNQMKQTDLSYSKLNFFEESSNSRNEKPTKKRKEKNYFGFLSEKRTRLAECSRVTETIFIGTQAAADCAPALHSCGITRILRLRSHSSFRAPNFIKVLTCMQIGDMPTSDLVGCFGPSFGAINEAVQSHQKILVQCHRGCSRSPAIVIAYLVQRHQVTLKAAYEYVKNIRPRVNINATFKRQLLNYEYELYGKRSMQFCVFCGDFDCSCLKFKLMKLRFQHSKPGDFDNPMLEEARKVVEEAREKEEKEEREKAEQEIKDLMSATNNVSELHWQHQLMLSQIELKAEKQRLIEQESEKKKETDLDKQEVGKTEKDGENEKLEEKAKKPEIVEPAKKITRWDLDSGIPHMNPDGSGRRLPSIDQYFYATHSMSEIPAFFHTTSGLAFELTLWSVYSGHSDVLPGLRSEEDIQKEFRWRMETGKWGSKDYENRDGNGEAQDSDVEQEGGKENEFERLQDENQDNYNYKDGDFDDDNSSNEDDAEESEGEEDDGEKLHELELLPQIQQVWLNDTFYKNEKEGGARNDENEKEYEDDDEEFVAEEYQGVE</sequence>
<keyword evidence="4" id="KW-0904">Protein phosphatase</keyword>
<comment type="caution">
    <text evidence="8">The sequence shown here is derived from an EMBL/GenBank/DDBJ whole genome shotgun (WGS) entry which is preliminary data.</text>
</comment>
<dbReference type="GO" id="GO:0004725">
    <property type="term" value="F:protein tyrosine phosphatase activity"/>
    <property type="evidence" value="ECO:0007669"/>
    <property type="project" value="UniProtKB-EC"/>
</dbReference>
<dbReference type="Pfam" id="PF00782">
    <property type="entry name" value="DSPc"/>
    <property type="match status" value="1"/>
</dbReference>
<dbReference type="PROSITE" id="PS50056">
    <property type="entry name" value="TYR_PHOSPHATASE_2"/>
    <property type="match status" value="1"/>
</dbReference>
<feature type="region of interest" description="Disordered" evidence="5">
    <location>
        <begin position="42"/>
        <end position="77"/>
    </location>
</feature>
<dbReference type="PANTHER" id="PTHR10159">
    <property type="entry name" value="DUAL SPECIFICITY PROTEIN PHOSPHATASE"/>
    <property type="match status" value="1"/>
</dbReference>
<dbReference type="InterPro" id="IPR020422">
    <property type="entry name" value="TYR_PHOSPHATASE_DUAL_dom"/>
</dbReference>
<dbReference type="EMBL" id="SNRW01000822">
    <property type="protein sequence ID" value="KAA6399092.1"/>
    <property type="molecule type" value="Genomic_DNA"/>
</dbReference>
<keyword evidence="3" id="KW-0378">Hydrolase</keyword>
<feature type="domain" description="Tyrosine-protein phosphatase" evidence="6">
    <location>
        <begin position="122"/>
        <end position="264"/>
    </location>
</feature>
<feature type="domain" description="Tyrosine specific protein phosphatases" evidence="7">
    <location>
        <begin position="203"/>
        <end position="243"/>
    </location>
</feature>
<dbReference type="Proteomes" id="UP000324800">
    <property type="component" value="Unassembled WGS sequence"/>
</dbReference>
<dbReference type="GO" id="GO:0043409">
    <property type="term" value="P:negative regulation of MAPK cascade"/>
    <property type="evidence" value="ECO:0007669"/>
    <property type="project" value="TreeGrafter"/>
</dbReference>
<feature type="region of interest" description="Disordered" evidence="5">
    <location>
        <begin position="588"/>
        <end position="618"/>
    </location>
</feature>
<evidence type="ECO:0000259" key="7">
    <source>
        <dbReference type="PROSITE" id="PS50056"/>
    </source>
</evidence>
<dbReference type="PANTHER" id="PTHR10159:SF519">
    <property type="entry name" value="DUAL SPECIFICITY PROTEIN PHOSPHATASE MPK3"/>
    <property type="match status" value="1"/>
</dbReference>
<evidence type="ECO:0000256" key="5">
    <source>
        <dbReference type="SAM" id="MobiDB-lite"/>
    </source>
</evidence>
<evidence type="ECO:0000256" key="3">
    <source>
        <dbReference type="ARBA" id="ARBA00022801"/>
    </source>
</evidence>
<feature type="compositionally biased region" description="Polar residues" evidence="5">
    <location>
        <begin position="58"/>
        <end position="77"/>
    </location>
</feature>
<protein>
    <recommendedName>
        <fullName evidence="2">protein-tyrosine-phosphatase</fullName>
        <ecNumber evidence="2">3.1.3.48</ecNumber>
    </recommendedName>
</protein>
<organism evidence="8 9">
    <name type="scientific">Streblomastix strix</name>
    <dbReference type="NCBI Taxonomy" id="222440"/>
    <lineage>
        <taxon>Eukaryota</taxon>
        <taxon>Metamonada</taxon>
        <taxon>Preaxostyla</taxon>
        <taxon>Oxymonadida</taxon>
        <taxon>Streblomastigidae</taxon>
        <taxon>Streblomastix</taxon>
    </lineage>
</organism>
<dbReference type="InterPro" id="IPR000340">
    <property type="entry name" value="Dual-sp_phosphatase_cat-dom"/>
</dbReference>
<reference evidence="8 9" key="1">
    <citation type="submission" date="2019-03" db="EMBL/GenBank/DDBJ databases">
        <title>Single cell metagenomics reveals metabolic interactions within the superorganism composed of flagellate Streblomastix strix and complex community of Bacteroidetes bacteria on its surface.</title>
        <authorList>
            <person name="Treitli S.C."/>
            <person name="Kolisko M."/>
            <person name="Husnik F."/>
            <person name="Keeling P."/>
            <person name="Hampl V."/>
        </authorList>
    </citation>
    <scope>NUCLEOTIDE SEQUENCE [LARGE SCALE GENOMIC DNA]</scope>
    <source>
        <strain evidence="8">ST1C</strain>
    </source>
</reference>
<feature type="compositionally biased region" description="Basic and acidic residues" evidence="5">
    <location>
        <begin position="588"/>
        <end position="597"/>
    </location>
</feature>
<dbReference type="InterPro" id="IPR000387">
    <property type="entry name" value="Tyr_Pase_dom"/>
</dbReference>
<dbReference type="PROSITE" id="PS50054">
    <property type="entry name" value="TYR_PHOSPHATASE_DUAL"/>
    <property type="match status" value="1"/>
</dbReference>
<dbReference type="Gene3D" id="3.90.190.10">
    <property type="entry name" value="Protein tyrosine phosphatase superfamily"/>
    <property type="match status" value="1"/>
</dbReference>
<feature type="compositionally biased region" description="Acidic residues" evidence="5">
    <location>
        <begin position="541"/>
        <end position="563"/>
    </location>
</feature>
<evidence type="ECO:0000256" key="1">
    <source>
        <dbReference type="ARBA" id="ARBA00008601"/>
    </source>
</evidence>
<feature type="compositionally biased region" description="Basic and acidic residues" evidence="5">
    <location>
        <begin position="517"/>
        <end position="529"/>
    </location>
</feature>
<accession>A0A5J4WX39</accession>
<proteinExistence type="inferred from homology"/>
<feature type="compositionally biased region" description="Acidic residues" evidence="5">
    <location>
        <begin position="598"/>
        <end position="611"/>
    </location>
</feature>
<dbReference type="CDD" id="cd14498">
    <property type="entry name" value="DSP"/>
    <property type="match status" value="1"/>
</dbReference>